<evidence type="ECO:0000256" key="1">
    <source>
        <dbReference type="ARBA" id="ARBA00004651"/>
    </source>
</evidence>
<feature type="transmembrane region" description="Helical" evidence="7">
    <location>
        <begin position="47"/>
        <end position="73"/>
    </location>
</feature>
<dbReference type="Gene3D" id="1.10.3720.10">
    <property type="entry name" value="MetI-like"/>
    <property type="match status" value="1"/>
</dbReference>
<evidence type="ECO:0000256" key="2">
    <source>
        <dbReference type="ARBA" id="ARBA00022448"/>
    </source>
</evidence>
<evidence type="ECO:0000313" key="10">
    <source>
        <dbReference type="EMBL" id="THV30869.1"/>
    </source>
</evidence>
<keyword evidence="3" id="KW-1003">Cell membrane</keyword>
<evidence type="ECO:0000256" key="5">
    <source>
        <dbReference type="ARBA" id="ARBA00022989"/>
    </source>
</evidence>
<dbReference type="Pfam" id="PF00528">
    <property type="entry name" value="BPD_transp_1"/>
    <property type="match status" value="1"/>
</dbReference>
<gene>
    <name evidence="10" type="ORF">E9998_05720</name>
</gene>
<evidence type="ECO:0000256" key="6">
    <source>
        <dbReference type="ARBA" id="ARBA00023136"/>
    </source>
</evidence>
<dbReference type="InterPro" id="IPR000515">
    <property type="entry name" value="MetI-like"/>
</dbReference>
<dbReference type="AlphaFoldDB" id="A0A4S8PQU5"/>
<keyword evidence="11" id="KW-1185">Reference proteome</keyword>
<feature type="transmembrane region" description="Helical" evidence="7">
    <location>
        <begin position="227"/>
        <end position="249"/>
    </location>
</feature>
<dbReference type="PANTHER" id="PTHR43376:SF1">
    <property type="entry name" value="OLIGOPEPTIDE TRANSPORT SYSTEM PERMEASE PROTEIN"/>
    <property type="match status" value="1"/>
</dbReference>
<dbReference type="EMBL" id="STGX01000003">
    <property type="protein sequence ID" value="THV30869.1"/>
    <property type="molecule type" value="Genomic_DNA"/>
</dbReference>
<dbReference type="SUPFAM" id="SSF161098">
    <property type="entry name" value="MetI-like"/>
    <property type="match status" value="1"/>
</dbReference>
<dbReference type="RefSeq" id="WP_136528735.1">
    <property type="nucleotide sequence ID" value="NZ_STGX01000003.1"/>
</dbReference>
<keyword evidence="2 7" id="KW-0813">Transport</keyword>
<dbReference type="InterPro" id="IPR035906">
    <property type="entry name" value="MetI-like_sf"/>
</dbReference>
<feature type="region of interest" description="Disordered" evidence="8">
    <location>
        <begin position="1"/>
        <end position="35"/>
    </location>
</feature>
<dbReference type="PROSITE" id="PS50928">
    <property type="entry name" value="ABC_TM1"/>
    <property type="match status" value="1"/>
</dbReference>
<sequence length="365" mass="39838">MTDGTPPSEPDRASGPAGDAADRGAPGAPAAPAAGARTRVSGGFGRYLLKHVAGAAVSLLLVLFSSFFIFRLIAGDPIDQLTRERPVSPEQRAAMRAELGLDQPMWKQFWDYITGTLTMDLGDSFQYRRPIFDLIVERLPATLLLSGTGMVLAVLLGFWIGARAGWRQGSRFDRGQVATGLLLYSAPTFWLGMIVILVFARYLGLFPVNGMRSPSTPPDFWSQAVDIGHHLVLPVLTYTAVVYAGYLMIMRSSVLDELGGDYLTTARAKGLRDDEVRRRHAVPNALLPTVTLVFLALGSVVNGSIVTETVFSWPGLGSLFVQSIFYPDRPVLQALFVLFSASTILAVLCAEILYWFIDPRIRRTG</sequence>
<evidence type="ECO:0000313" key="11">
    <source>
        <dbReference type="Proteomes" id="UP000305792"/>
    </source>
</evidence>
<evidence type="ECO:0000256" key="3">
    <source>
        <dbReference type="ARBA" id="ARBA00022475"/>
    </source>
</evidence>
<evidence type="ECO:0000256" key="8">
    <source>
        <dbReference type="SAM" id="MobiDB-lite"/>
    </source>
</evidence>
<feature type="transmembrane region" description="Helical" evidence="7">
    <location>
        <begin position="139"/>
        <end position="160"/>
    </location>
</feature>
<dbReference type="Pfam" id="PF19300">
    <property type="entry name" value="BPD_transp_1_N"/>
    <property type="match status" value="1"/>
</dbReference>
<dbReference type="CDD" id="cd06261">
    <property type="entry name" value="TM_PBP2"/>
    <property type="match status" value="1"/>
</dbReference>
<dbReference type="GO" id="GO:0055085">
    <property type="term" value="P:transmembrane transport"/>
    <property type="evidence" value="ECO:0007669"/>
    <property type="project" value="InterPro"/>
</dbReference>
<name>A0A4S8PQU5_9ACTN</name>
<reference evidence="10 11" key="1">
    <citation type="journal article" date="2018" name="Int. J. Syst. Evol. Microbiol.">
        <title>Glycomyces paridis sp. nov., isolated from the medicinal plant Paris polyphylla.</title>
        <authorList>
            <person name="Fang X.M."/>
            <person name="Bai J.L."/>
            <person name="Su J."/>
            <person name="Zhao L.L."/>
            <person name="Liu H.Y."/>
            <person name="Ma B.P."/>
            <person name="Zhang Y.Q."/>
            <person name="Yu L.Y."/>
        </authorList>
    </citation>
    <scope>NUCLEOTIDE SEQUENCE [LARGE SCALE GENOMIC DNA]</scope>
    <source>
        <strain evidence="10 11">CPCC 204357</strain>
    </source>
</reference>
<keyword evidence="6 7" id="KW-0472">Membrane</keyword>
<dbReference type="InterPro" id="IPR045621">
    <property type="entry name" value="BPD_transp_1_N"/>
</dbReference>
<keyword evidence="5 7" id="KW-1133">Transmembrane helix</keyword>
<keyword evidence="4 7" id="KW-0812">Transmembrane</keyword>
<comment type="subcellular location">
    <subcellularLocation>
        <location evidence="1 7">Cell membrane</location>
        <topology evidence="1 7">Multi-pass membrane protein</topology>
    </subcellularLocation>
</comment>
<dbReference type="Proteomes" id="UP000305792">
    <property type="component" value="Unassembled WGS sequence"/>
</dbReference>
<feature type="domain" description="ABC transmembrane type-1" evidence="9">
    <location>
        <begin position="139"/>
        <end position="357"/>
    </location>
</feature>
<evidence type="ECO:0000259" key="9">
    <source>
        <dbReference type="PROSITE" id="PS50928"/>
    </source>
</evidence>
<feature type="transmembrane region" description="Helical" evidence="7">
    <location>
        <begin position="285"/>
        <end position="311"/>
    </location>
</feature>
<accession>A0A4S8PQU5</accession>
<comment type="caution">
    <text evidence="10">The sequence shown here is derived from an EMBL/GenBank/DDBJ whole genome shotgun (WGS) entry which is preliminary data.</text>
</comment>
<organism evidence="10 11">
    <name type="scientific">Glycomyces paridis</name>
    <dbReference type="NCBI Taxonomy" id="2126555"/>
    <lineage>
        <taxon>Bacteria</taxon>
        <taxon>Bacillati</taxon>
        <taxon>Actinomycetota</taxon>
        <taxon>Actinomycetes</taxon>
        <taxon>Glycomycetales</taxon>
        <taxon>Glycomycetaceae</taxon>
        <taxon>Glycomyces</taxon>
    </lineage>
</organism>
<feature type="compositionally biased region" description="Low complexity" evidence="8">
    <location>
        <begin position="13"/>
        <end position="35"/>
    </location>
</feature>
<comment type="similarity">
    <text evidence="7">Belongs to the binding-protein-dependent transport system permease family.</text>
</comment>
<dbReference type="PANTHER" id="PTHR43376">
    <property type="entry name" value="OLIGOPEPTIDE TRANSPORT SYSTEM PERMEASE PROTEIN"/>
    <property type="match status" value="1"/>
</dbReference>
<feature type="transmembrane region" description="Helical" evidence="7">
    <location>
        <begin position="181"/>
        <end position="203"/>
    </location>
</feature>
<protein>
    <submittedName>
        <fullName evidence="10">ABC transporter permease</fullName>
    </submittedName>
</protein>
<dbReference type="GO" id="GO:0005886">
    <property type="term" value="C:plasma membrane"/>
    <property type="evidence" value="ECO:0007669"/>
    <property type="project" value="UniProtKB-SubCell"/>
</dbReference>
<evidence type="ECO:0000256" key="7">
    <source>
        <dbReference type="RuleBase" id="RU363032"/>
    </source>
</evidence>
<proteinExistence type="inferred from homology"/>
<feature type="transmembrane region" description="Helical" evidence="7">
    <location>
        <begin position="331"/>
        <end position="357"/>
    </location>
</feature>
<dbReference type="OrthoDB" id="9778910at2"/>
<evidence type="ECO:0000256" key="4">
    <source>
        <dbReference type="ARBA" id="ARBA00022692"/>
    </source>
</evidence>